<gene>
    <name evidence="1" type="ORF">S01H1_61669</name>
</gene>
<evidence type="ECO:0000313" key="1">
    <source>
        <dbReference type="EMBL" id="GAG35945.1"/>
    </source>
</evidence>
<dbReference type="NCBIfam" id="TIGR01409">
    <property type="entry name" value="TAT_signal_seq"/>
    <property type="match status" value="1"/>
</dbReference>
<dbReference type="InterPro" id="IPR006311">
    <property type="entry name" value="TAT_signal"/>
</dbReference>
<reference evidence="1" key="1">
    <citation type="journal article" date="2014" name="Front. Microbiol.">
        <title>High frequency of phylogenetically diverse reductive dehalogenase-homologous genes in deep subseafloor sedimentary metagenomes.</title>
        <authorList>
            <person name="Kawai M."/>
            <person name="Futagami T."/>
            <person name="Toyoda A."/>
            <person name="Takaki Y."/>
            <person name="Nishi S."/>
            <person name="Hori S."/>
            <person name="Arai W."/>
            <person name="Tsubouchi T."/>
            <person name="Morono Y."/>
            <person name="Uchiyama I."/>
            <person name="Ito T."/>
            <person name="Fujiyama A."/>
            <person name="Inagaki F."/>
            <person name="Takami H."/>
        </authorList>
    </citation>
    <scope>NUCLEOTIDE SEQUENCE</scope>
    <source>
        <strain evidence="1">Expedition CK06-06</strain>
    </source>
</reference>
<dbReference type="AlphaFoldDB" id="X0WZ17"/>
<sequence>MREKVGVELSRRSLIKNALIAGGGMAALGPGVLGADDGRIAPPEMRDVPPEGIEPILTFHGEIFPDNPHRMFREGRFPAAPPPDRDVEVV</sequence>
<dbReference type="EMBL" id="BARS01040460">
    <property type="protein sequence ID" value="GAG35945.1"/>
    <property type="molecule type" value="Genomic_DNA"/>
</dbReference>
<accession>X0WZ17</accession>
<protein>
    <submittedName>
        <fullName evidence="1">Uncharacterized protein</fullName>
    </submittedName>
</protein>
<proteinExistence type="predicted"/>
<dbReference type="InterPro" id="IPR019546">
    <property type="entry name" value="TAT_signal_bac_arc"/>
</dbReference>
<name>X0WZ17_9ZZZZ</name>
<dbReference type="PROSITE" id="PS51318">
    <property type="entry name" value="TAT"/>
    <property type="match status" value="1"/>
</dbReference>
<feature type="non-terminal residue" evidence="1">
    <location>
        <position position="90"/>
    </location>
</feature>
<organism evidence="1">
    <name type="scientific">marine sediment metagenome</name>
    <dbReference type="NCBI Taxonomy" id="412755"/>
    <lineage>
        <taxon>unclassified sequences</taxon>
        <taxon>metagenomes</taxon>
        <taxon>ecological metagenomes</taxon>
    </lineage>
</organism>
<comment type="caution">
    <text evidence="1">The sequence shown here is derived from an EMBL/GenBank/DDBJ whole genome shotgun (WGS) entry which is preliminary data.</text>
</comment>